<dbReference type="SUPFAM" id="SSF52540">
    <property type="entry name" value="P-loop containing nucleoside triphosphate hydrolases"/>
    <property type="match status" value="1"/>
</dbReference>
<organism evidence="2 3">
    <name type="scientific">Pelotomaculum propionicicum</name>
    <dbReference type="NCBI Taxonomy" id="258475"/>
    <lineage>
        <taxon>Bacteria</taxon>
        <taxon>Bacillati</taxon>
        <taxon>Bacillota</taxon>
        <taxon>Clostridia</taxon>
        <taxon>Eubacteriales</taxon>
        <taxon>Desulfotomaculaceae</taxon>
        <taxon>Pelotomaculum</taxon>
    </lineage>
</organism>
<dbReference type="Proteomes" id="UP000297597">
    <property type="component" value="Unassembled WGS sequence"/>
</dbReference>
<evidence type="ECO:0000313" key="2">
    <source>
        <dbReference type="EMBL" id="TEB09245.1"/>
    </source>
</evidence>
<dbReference type="InterPro" id="IPR003593">
    <property type="entry name" value="AAA+_ATPase"/>
</dbReference>
<reference evidence="2 3" key="1">
    <citation type="journal article" date="2018" name="Environ. Microbiol.">
        <title>Novel energy conservation strategies and behaviour of Pelotomaculum schinkii driving syntrophic propionate catabolism.</title>
        <authorList>
            <person name="Hidalgo-Ahumada C.A.P."/>
            <person name="Nobu M.K."/>
            <person name="Narihiro T."/>
            <person name="Tamaki H."/>
            <person name="Liu W.T."/>
            <person name="Kamagata Y."/>
            <person name="Stams A.J.M."/>
            <person name="Imachi H."/>
            <person name="Sousa D.Z."/>
        </authorList>
    </citation>
    <scope>NUCLEOTIDE SEQUENCE [LARGE SCALE GENOMIC DNA]</scope>
    <source>
        <strain evidence="2 3">MGP</strain>
    </source>
</reference>
<dbReference type="SMART" id="SM00382">
    <property type="entry name" value="AAA"/>
    <property type="match status" value="1"/>
</dbReference>
<dbReference type="Pfam" id="PF01637">
    <property type="entry name" value="ATPase_2"/>
    <property type="match status" value="1"/>
</dbReference>
<name>A0A4Y7RJT5_9FIRM</name>
<accession>A0A4Y7RJT5</accession>
<dbReference type="InterPro" id="IPR027417">
    <property type="entry name" value="P-loop_NTPase"/>
</dbReference>
<gene>
    <name evidence="2" type="ORF">Pmgp_03284</name>
</gene>
<dbReference type="AlphaFoldDB" id="A0A4Y7RJT5"/>
<dbReference type="EMBL" id="QFFZ01000054">
    <property type="protein sequence ID" value="TEB09245.1"/>
    <property type="molecule type" value="Genomic_DNA"/>
</dbReference>
<proteinExistence type="predicted"/>
<protein>
    <recommendedName>
        <fullName evidence="1">AAA+ ATPase domain-containing protein</fullName>
    </recommendedName>
</protein>
<evidence type="ECO:0000313" key="3">
    <source>
        <dbReference type="Proteomes" id="UP000297597"/>
    </source>
</evidence>
<sequence length="370" mass="42722">MLFPLGGPVPESEIVDRENFIYSLQTRLAEGQSIMLAGPRRIGKTSLANEVLRRLKKQGLYIASVDFFRASSKRKIAESIIDSCLENRTGIRKTLDAVWDQAKLLAGSAKIAVKLKDLEFNMGFPKKEMDEETLLEYALNLPEMLSEKDNKRMVILFDEFQDAGQIAGQEIYKQMRSIFQLQRRVSYLFLGSKEGMMQSLFGGKKHAFYRFATVLPIPEIPEDAWKSYINRKFKDKQIEINRDAVLVEVIRLAGGHPQDTMLICSEAYYTLLETGQQVLTSDIIKIAYERAMASLTPVFDEILDEYKKPLQRDILRRLAVRENIYTESKHPNEVKRAVDQLLISGVIEKEKRGRYRFVEPMLQEYILRNY</sequence>
<dbReference type="InterPro" id="IPR011579">
    <property type="entry name" value="ATPase_dom"/>
</dbReference>
<comment type="caution">
    <text evidence="2">The sequence shown here is derived from an EMBL/GenBank/DDBJ whole genome shotgun (WGS) entry which is preliminary data.</text>
</comment>
<dbReference type="Gene3D" id="3.40.50.300">
    <property type="entry name" value="P-loop containing nucleotide triphosphate hydrolases"/>
    <property type="match status" value="1"/>
</dbReference>
<dbReference type="GO" id="GO:0005524">
    <property type="term" value="F:ATP binding"/>
    <property type="evidence" value="ECO:0007669"/>
    <property type="project" value="InterPro"/>
</dbReference>
<feature type="domain" description="AAA+ ATPase" evidence="1">
    <location>
        <begin position="30"/>
        <end position="221"/>
    </location>
</feature>
<keyword evidence="3" id="KW-1185">Reference proteome</keyword>
<dbReference type="PANTHER" id="PTHR34301">
    <property type="entry name" value="DNA-BINDING PROTEIN-RELATED"/>
    <property type="match status" value="1"/>
</dbReference>
<dbReference type="OrthoDB" id="9805535at2"/>
<evidence type="ECO:0000259" key="1">
    <source>
        <dbReference type="SMART" id="SM00382"/>
    </source>
</evidence>
<dbReference type="PANTHER" id="PTHR34301:SF8">
    <property type="entry name" value="ATPASE DOMAIN-CONTAINING PROTEIN"/>
    <property type="match status" value="1"/>
</dbReference>